<keyword evidence="1" id="KW-0472">Membrane</keyword>
<proteinExistence type="predicted"/>
<comment type="caution">
    <text evidence="2">The sequence shown here is derived from an EMBL/GenBank/DDBJ whole genome shotgun (WGS) entry which is preliminary data.</text>
</comment>
<evidence type="ECO:0000313" key="2">
    <source>
        <dbReference type="EMBL" id="PCG63484.1"/>
    </source>
</evidence>
<feature type="transmembrane region" description="Helical" evidence="1">
    <location>
        <begin position="165"/>
        <end position="187"/>
    </location>
</feature>
<dbReference type="AlphaFoldDB" id="A0A2A4IW35"/>
<dbReference type="EMBL" id="NWSH01006368">
    <property type="protein sequence ID" value="PCG63484.1"/>
    <property type="molecule type" value="Genomic_DNA"/>
</dbReference>
<sequence>MSSELAKEFAERMMRADFSQYMFGGNPLNLTTASSFTFSRTDCNREEPASDSSYTLGSASSQYSNDVDLWLKGGSPTESTGVQNSRVAVVQRSTLAPSTSLAANGMWYIIAMILPLFSVNNMQWRCTPSTVISAAEQCLTHLSRFCEMARAQLRRLAQDHVARDLFATAMDIVLVLYAIGFLVLSLYQASIIG</sequence>
<gene>
    <name evidence="2" type="ORF">B5V51_12223</name>
</gene>
<feature type="transmembrane region" description="Helical" evidence="1">
    <location>
        <begin position="101"/>
        <end position="119"/>
    </location>
</feature>
<evidence type="ECO:0000256" key="1">
    <source>
        <dbReference type="SAM" id="Phobius"/>
    </source>
</evidence>
<name>A0A2A4IW35_HELVI</name>
<keyword evidence="1" id="KW-1133">Transmembrane helix</keyword>
<protein>
    <submittedName>
        <fullName evidence="2">Uncharacterized protein</fullName>
    </submittedName>
</protein>
<organism evidence="2">
    <name type="scientific">Heliothis virescens</name>
    <name type="common">Tobacco budworm moth</name>
    <dbReference type="NCBI Taxonomy" id="7102"/>
    <lineage>
        <taxon>Eukaryota</taxon>
        <taxon>Metazoa</taxon>
        <taxon>Ecdysozoa</taxon>
        <taxon>Arthropoda</taxon>
        <taxon>Hexapoda</taxon>
        <taxon>Insecta</taxon>
        <taxon>Pterygota</taxon>
        <taxon>Neoptera</taxon>
        <taxon>Endopterygota</taxon>
        <taxon>Lepidoptera</taxon>
        <taxon>Glossata</taxon>
        <taxon>Ditrysia</taxon>
        <taxon>Noctuoidea</taxon>
        <taxon>Noctuidae</taxon>
        <taxon>Heliothinae</taxon>
        <taxon>Heliothis</taxon>
    </lineage>
</organism>
<accession>A0A2A4IW35</accession>
<keyword evidence="1" id="KW-0812">Transmembrane</keyword>
<reference evidence="2" key="1">
    <citation type="submission" date="2017-09" db="EMBL/GenBank/DDBJ databases">
        <title>Contemporary evolution of a Lepidopteran species, Heliothis virescens, in response to modern agricultural practices.</title>
        <authorList>
            <person name="Fritz M.L."/>
            <person name="Deyonke A.M."/>
            <person name="Papanicolaou A."/>
            <person name="Micinski S."/>
            <person name="Westbrook J."/>
            <person name="Gould F."/>
        </authorList>
    </citation>
    <scope>NUCLEOTIDE SEQUENCE [LARGE SCALE GENOMIC DNA]</scope>
    <source>
        <strain evidence="2">HvINT-</strain>
        <tissue evidence="2">Whole body</tissue>
    </source>
</reference>